<evidence type="ECO:0000259" key="9">
    <source>
        <dbReference type="PROSITE" id="PS50928"/>
    </source>
</evidence>
<keyword evidence="4 7" id="KW-0812">Transmembrane</keyword>
<comment type="subcellular location">
    <subcellularLocation>
        <location evidence="1 7">Cell membrane</location>
        <topology evidence="1 7">Multi-pass membrane protein</topology>
    </subcellularLocation>
</comment>
<feature type="domain" description="ABC transmembrane type-1" evidence="9">
    <location>
        <begin position="98"/>
        <end position="315"/>
    </location>
</feature>
<dbReference type="InterPro" id="IPR000515">
    <property type="entry name" value="MetI-like"/>
</dbReference>
<feature type="transmembrane region" description="Helical" evidence="7">
    <location>
        <begin position="35"/>
        <end position="57"/>
    </location>
</feature>
<dbReference type="GO" id="GO:0055085">
    <property type="term" value="P:transmembrane transport"/>
    <property type="evidence" value="ECO:0007669"/>
    <property type="project" value="InterPro"/>
</dbReference>
<protein>
    <submittedName>
        <fullName evidence="10">Sugar ABC transporter permease</fullName>
    </submittedName>
</protein>
<dbReference type="CDD" id="cd06261">
    <property type="entry name" value="TM_PBP2"/>
    <property type="match status" value="1"/>
</dbReference>
<dbReference type="AlphaFoldDB" id="A0A9X5FEX8"/>
<feature type="transmembrane region" description="Helical" evidence="7">
    <location>
        <begin position="188"/>
        <end position="212"/>
    </location>
</feature>
<evidence type="ECO:0000256" key="8">
    <source>
        <dbReference type="SAM" id="MobiDB-lite"/>
    </source>
</evidence>
<evidence type="ECO:0000313" key="11">
    <source>
        <dbReference type="Proteomes" id="UP000774283"/>
    </source>
</evidence>
<dbReference type="Proteomes" id="UP000774283">
    <property type="component" value="Unassembled WGS sequence"/>
</dbReference>
<keyword evidence="6 7" id="KW-0472">Membrane</keyword>
<accession>A0A9X5FEX8</accession>
<dbReference type="PANTHER" id="PTHR43227">
    <property type="entry name" value="BLL4140 PROTEIN"/>
    <property type="match status" value="1"/>
</dbReference>
<dbReference type="PANTHER" id="PTHR43227:SF8">
    <property type="entry name" value="DIACETYLCHITOBIOSE UPTAKE SYSTEM PERMEASE PROTEIN DASB"/>
    <property type="match status" value="1"/>
</dbReference>
<feature type="transmembrane region" description="Helical" evidence="7">
    <location>
        <begin position="95"/>
        <end position="120"/>
    </location>
</feature>
<keyword evidence="3" id="KW-1003">Cell membrane</keyword>
<reference evidence="10 11" key="1">
    <citation type="submission" date="2020-04" db="EMBL/GenBank/DDBJ databases">
        <title>MicrobeNet Type strains.</title>
        <authorList>
            <person name="Nicholson A.C."/>
        </authorList>
    </citation>
    <scope>NUCLEOTIDE SEQUENCE [LARGE SCALE GENOMIC DNA]</scope>
    <source>
        <strain evidence="10 11">ATCC BAA-789</strain>
    </source>
</reference>
<evidence type="ECO:0000256" key="2">
    <source>
        <dbReference type="ARBA" id="ARBA00022448"/>
    </source>
</evidence>
<dbReference type="GO" id="GO:0005886">
    <property type="term" value="C:plasma membrane"/>
    <property type="evidence" value="ECO:0007669"/>
    <property type="project" value="UniProtKB-SubCell"/>
</dbReference>
<comment type="similarity">
    <text evidence="7">Belongs to the binding-protein-dependent transport system permease family.</text>
</comment>
<dbReference type="EMBL" id="JAAXOW010000001">
    <property type="protein sequence ID" value="NKX92716.1"/>
    <property type="molecule type" value="Genomic_DNA"/>
</dbReference>
<dbReference type="PROSITE" id="PS50928">
    <property type="entry name" value="ABC_TM1"/>
    <property type="match status" value="1"/>
</dbReference>
<evidence type="ECO:0000256" key="4">
    <source>
        <dbReference type="ARBA" id="ARBA00022692"/>
    </source>
</evidence>
<comment type="caution">
    <text evidence="10">The sequence shown here is derived from an EMBL/GenBank/DDBJ whole genome shotgun (WGS) entry which is preliminary data.</text>
</comment>
<evidence type="ECO:0000256" key="6">
    <source>
        <dbReference type="ARBA" id="ARBA00023136"/>
    </source>
</evidence>
<dbReference type="Pfam" id="PF00528">
    <property type="entry name" value="BPD_transp_1"/>
    <property type="match status" value="1"/>
</dbReference>
<gene>
    <name evidence="10" type="ORF">HF995_05410</name>
</gene>
<proteinExistence type="inferred from homology"/>
<evidence type="ECO:0000256" key="3">
    <source>
        <dbReference type="ARBA" id="ARBA00022475"/>
    </source>
</evidence>
<sequence length="323" mass="35920">MSDLLVAPSAPPTRRRPGARRRPPSSKASRRLRTVAPYLLVLPVVVTLAVALGYPLIRQLVMSFQEFGLAQQFGAEPEWVGLENYKTLLTDDATWAVIIRSLVFCAVNAAVTMILGMAVAVLKTKLSTWVRIVVQSVLLLAWAMPVIASMTVWQWLFDTQYGVINWLLVKLGFEQYAQHPWLLEPLSFFFVATVIVVWMSVPFVAFSLYAALTQVSGEQLEAAQLDGAGPWQRFRHITVPTIMPVVYVVSLLQVVWDLRVFAQIYYLQGAGGLRSETDLLGTHIYNLGIGQSSYGMASAVAIFMLVLTLVLTIGYVRKLAKED</sequence>
<feature type="transmembrane region" description="Helical" evidence="7">
    <location>
        <begin position="132"/>
        <end position="156"/>
    </location>
</feature>
<dbReference type="SUPFAM" id="SSF161098">
    <property type="entry name" value="MetI-like"/>
    <property type="match status" value="1"/>
</dbReference>
<keyword evidence="5 7" id="KW-1133">Transmembrane helix</keyword>
<keyword evidence="2 7" id="KW-0813">Transport</keyword>
<evidence type="ECO:0000256" key="7">
    <source>
        <dbReference type="RuleBase" id="RU363032"/>
    </source>
</evidence>
<feature type="transmembrane region" description="Helical" evidence="7">
    <location>
        <begin position="294"/>
        <end position="316"/>
    </location>
</feature>
<feature type="transmembrane region" description="Helical" evidence="7">
    <location>
        <begin position="237"/>
        <end position="256"/>
    </location>
</feature>
<dbReference type="RefSeq" id="WP_168446725.1">
    <property type="nucleotide sequence ID" value="NZ_JAAXOW010000001.1"/>
</dbReference>
<dbReference type="InterPro" id="IPR035906">
    <property type="entry name" value="MetI-like_sf"/>
</dbReference>
<name>A0A9X5FEX8_9MICO</name>
<evidence type="ECO:0000256" key="5">
    <source>
        <dbReference type="ARBA" id="ARBA00022989"/>
    </source>
</evidence>
<dbReference type="Gene3D" id="1.10.3720.10">
    <property type="entry name" value="MetI-like"/>
    <property type="match status" value="1"/>
</dbReference>
<evidence type="ECO:0000313" key="10">
    <source>
        <dbReference type="EMBL" id="NKX92716.1"/>
    </source>
</evidence>
<keyword evidence="11" id="KW-1185">Reference proteome</keyword>
<evidence type="ECO:0000256" key="1">
    <source>
        <dbReference type="ARBA" id="ARBA00004651"/>
    </source>
</evidence>
<organism evidence="10 11">
    <name type="scientific">Sanguibacter hominis ATCC BAA-789</name>
    <dbReference type="NCBI Taxonomy" id="1312740"/>
    <lineage>
        <taxon>Bacteria</taxon>
        <taxon>Bacillati</taxon>
        <taxon>Actinomycetota</taxon>
        <taxon>Actinomycetes</taxon>
        <taxon>Micrococcales</taxon>
        <taxon>Sanguibacteraceae</taxon>
        <taxon>Sanguibacter</taxon>
    </lineage>
</organism>
<feature type="compositionally biased region" description="Basic residues" evidence="8">
    <location>
        <begin position="13"/>
        <end position="29"/>
    </location>
</feature>
<dbReference type="InterPro" id="IPR050809">
    <property type="entry name" value="UgpAE/MalFG_permease"/>
</dbReference>
<feature type="region of interest" description="Disordered" evidence="8">
    <location>
        <begin position="1"/>
        <end position="29"/>
    </location>
</feature>